<gene>
    <name evidence="2" type="ORF">OESDEN_17666</name>
</gene>
<reference evidence="2 3" key="1">
    <citation type="submission" date="2014-03" db="EMBL/GenBank/DDBJ databases">
        <title>Draft genome of the hookworm Oesophagostomum dentatum.</title>
        <authorList>
            <person name="Mitreva M."/>
        </authorList>
    </citation>
    <scope>NUCLEOTIDE SEQUENCE [LARGE SCALE GENOMIC DNA]</scope>
    <source>
        <strain evidence="2 3">OD-Hann</strain>
    </source>
</reference>
<dbReference type="EMBL" id="KN578055">
    <property type="protein sequence ID" value="KHJ82640.1"/>
    <property type="molecule type" value="Genomic_DNA"/>
</dbReference>
<dbReference type="OrthoDB" id="6500128at2759"/>
<evidence type="ECO:0000313" key="2">
    <source>
        <dbReference type="EMBL" id="KHJ82640.1"/>
    </source>
</evidence>
<proteinExistence type="predicted"/>
<protein>
    <recommendedName>
        <fullName evidence="1">ABC transporter domain-containing protein</fullName>
    </recommendedName>
</protein>
<dbReference type="PANTHER" id="PTHR43394:SF19">
    <property type="entry name" value="ABC TRANSPORTER B FAMILY"/>
    <property type="match status" value="1"/>
</dbReference>
<dbReference type="InterPro" id="IPR003439">
    <property type="entry name" value="ABC_transporter-like_ATP-bd"/>
</dbReference>
<keyword evidence="3" id="KW-1185">Reference proteome</keyword>
<dbReference type="AlphaFoldDB" id="A0A0B1SHK6"/>
<dbReference type="Gene3D" id="3.40.50.300">
    <property type="entry name" value="P-loop containing nucleotide triphosphate hydrolases"/>
    <property type="match status" value="1"/>
</dbReference>
<dbReference type="InterPro" id="IPR039421">
    <property type="entry name" value="Type_1_exporter"/>
</dbReference>
<dbReference type="GO" id="GO:0016887">
    <property type="term" value="F:ATP hydrolysis activity"/>
    <property type="evidence" value="ECO:0007669"/>
    <property type="project" value="InterPro"/>
</dbReference>
<dbReference type="GO" id="GO:0005524">
    <property type="term" value="F:ATP binding"/>
    <property type="evidence" value="ECO:0007669"/>
    <property type="project" value="InterPro"/>
</dbReference>
<sequence length="93" mass="10150">MEDLTFTVEPGEVVALVGPSGGGKSSCIAMLEHFYEPTGGEVLLDGVPIREYDHKYLHTKVALVGQEPVLYARSVTENIGYGMDTYTNEQVQT</sequence>
<dbReference type="PANTHER" id="PTHR43394">
    <property type="entry name" value="ATP-DEPENDENT PERMEASE MDL1, MITOCHONDRIAL"/>
    <property type="match status" value="1"/>
</dbReference>
<dbReference type="Proteomes" id="UP000053660">
    <property type="component" value="Unassembled WGS sequence"/>
</dbReference>
<dbReference type="InterPro" id="IPR027417">
    <property type="entry name" value="P-loop_NTPase"/>
</dbReference>
<feature type="domain" description="ABC transporter" evidence="1">
    <location>
        <begin position="2"/>
        <end position="87"/>
    </location>
</feature>
<dbReference type="GO" id="GO:0015421">
    <property type="term" value="F:ABC-type oligopeptide transporter activity"/>
    <property type="evidence" value="ECO:0007669"/>
    <property type="project" value="TreeGrafter"/>
</dbReference>
<feature type="non-terminal residue" evidence="2">
    <location>
        <position position="93"/>
    </location>
</feature>
<name>A0A0B1SHK6_OESDE</name>
<organism evidence="2 3">
    <name type="scientific">Oesophagostomum dentatum</name>
    <name type="common">Nodular worm</name>
    <dbReference type="NCBI Taxonomy" id="61180"/>
    <lineage>
        <taxon>Eukaryota</taxon>
        <taxon>Metazoa</taxon>
        <taxon>Ecdysozoa</taxon>
        <taxon>Nematoda</taxon>
        <taxon>Chromadorea</taxon>
        <taxon>Rhabditida</taxon>
        <taxon>Rhabditina</taxon>
        <taxon>Rhabditomorpha</taxon>
        <taxon>Strongyloidea</taxon>
        <taxon>Strongylidae</taxon>
        <taxon>Oesophagostomum</taxon>
    </lineage>
</organism>
<dbReference type="SUPFAM" id="SSF52540">
    <property type="entry name" value="P-loop containing nucleoside triphosphate hydrolases"/>
    <property type="match status" value="1"/>
</dbReference>
<evidence type="ECO:0000313" key="3">
    <source>
        <dbReference type="Proteomes" id="UP000053660"/>
    </source>
</evidence>
<accession>A0A0B1SHK6</accession>
<dbReference type="Pfam" id="PF00005">
    <property type="entry name" value="ABC_tran"/>
    <property type="match status" value="1"/>
</dbReference>
<evidence type="ECO:0000259" key="1">
    <source>
        <dbReference type="Pfam" id="PF00005"/>
    </source>
</evidence>